<evidence type="ECO:0000313" key="1">
    <source>
        <dbReference type="EMBL" id="QPS09637.1"/>
    </source>
</evidence>
<organism evidence="1 2">
    <name type="scientific">Delftia acidovorans</name>
    <name type="common">Pseudomonas acidovorans</name>
    <name type="synonym">Comamonas acidovorans</name>
    <dbReference type="NCBI Taxonomy" id="80866"/>
    <lineage>
        <taxon>Bacteria</taxon>
        <taxon>Pseudomonadati</taxon>
        <taxon>Pseudomonadota</taxon>
        <taxon>Betaproteobacteria</taxon>
        <taxon>Burkholderiales</taxon>
        <taxon>Comamonadaceae</taxon>
        <taxon>Delftia</taxon>
    </lineage>
</organism>
<sequence>MNKYRALIAFIIAQLLALPAYAILPQQGMWFIGSELNGKPGRGIQLDRQGGQYMIITYFGYRPDGSSMFLQASGKMEDGITFSGELTEFKNGRAMGGAARDGETAKVIGRVVIDFDNPTSGTITLPGEKPQPFTRFQYEDHLKRINNHFEYFTYDRFLRTGLNTVATIEATNTDFKMSENFENGNSCQYSGKIQRTGDSFSSYGNVNCTLNLPILGHNLDRYEIIDLKVDERAMLSGRIYYSSSKDTATIPYRIFRDIQGICAAPEDPANPGKKYRCSDLGVHGGHTFDFR</sequence>
<dbReference type="Proteomes" id="UP000594778">
    <property type="component" value="Chromosome"/>
</dbReference>
<dbReference type="RefSeq" id="WP_197956487.1">
    <property type="nucleotide sequence ID" value="NZ_CP065668.1"/>
</dbReference>
<name>A0A7T2S6S9_DELAC</name>
<reference evidence="1 2" key="1">
    <citation type="submission" date="2020-12" db="EMBL/GenBank/DDBJ databases">
        <title>FDA dAtabase for Regulatory Grade micrObial Sequences (FDA-ARGOS): Supporting development and validation of Infectious Disease Dx tests.</title>
        <authorList>
            <person name="Sproer C."/>
            <person name="Gronow S."/>
            <person name="Severitt S."/>
            <person name="Schroder I."/>
            <person name="Tallon L."/>
            <person name="Sadzewicz L."/>
            <person name="Zhao X."/>
            <person name="Boylan J."/>
            <person name="Ott S."/>
            <person name="Bowen H."/>
            <person name="Vavikolanu K."/>
            <person name="Mehta A."/>
            <person name="Aluvathingal J."/>
            <person name="Nadendla S."/>
            <person name="Lowell S."/>
            <person name="Myers T."/>
            <person name="Yan Y."/>
            <person name="Sichtig H."/>
        </authorList>
    </citation>
    <scope>NUCLEOTIDE SEQUENCE [LARGE SCALE GENOMIC DNA]</scope>
    <source>
        <strain evidence="1 2">FDAARGOS_909</strain>
    </source>
</reference>
<accession>A0A7T2S6S9</accession>
<dbReference type="EMBL" id="CP065668">
    <property type="protein sequence ID" value="QPS09637.1"/>
    <property type="molecule type" value="Genomic_DNA"/>
</dbReference>
<dbReference type="AlphaFoldDB" id="A0A7T2S6S9"/>
<proteinExistence type="predicted"/>
<evidence type="ECO:0000313" key="2">
    <source>
        <dbReference type="Proteomes" id="UP000594778"/>
    </source>
</evidence>
<gene>
    <name evidence="1" type="ORF">I6G66_06340</name>
</gene>
<protein>
    <submittedName>
        <fullName evidence="1">Uncharacterized protein</fullName>
    </submittedName>
</protein>